<evidence type="ECO:0000256" key="7">
    <source>
        <dbReference type="ARBA" id="ARBA00023237"/>
    </source>
</evidence>
<dbReference type="InterPro" id="IPR051906">
    <property type="entry name" value="TolC-like"/>
</dbReference>
<feature type="region of interest" description="Disordered" evidence="8">
    <location>
        <begin position="669"/>
        <end position="777"/>
    </location>
</feature>
<dbReference type="KEGG" id="acaf:CA12_07920"/>
<dbReference type="GO" id="GO:0015288">
    <property type="term" value="F:porin activity"/>
    <property type="evidence" value="ECO:0007669"/>
    <property type="project" value="TreeGrafter"/>
</dbReference>
<evidence type="ECO:0000256" key="2">
    <source>
        <dbReference type="ARBA" id="ARBA00007613"/>
    </source>
</evidence>
<evidence type="ECO:0000256" key="3">
    <source>
        <dbReference type="ARBA" id="ARBA00022448"/>
    </source>
</evidence>
<keyword evidence="5" id="KW-0812">Transmembrane</keyword>
<organism evidence="9 10">
    <name type="scientific">Alienimonas californiensis</name>
    <dbReference type="NCBI Taxonomy" id="2527989"/>
    <lineage>
        <taxon>Bacteria</taxon>
        <taxon>Pseudomonadati</taxon>
        <taxon>Planctomycetota</taxon>
        <taxon>Planctomycetia</taxon>
        <taxon>Planctomycetales</taxon>
        <taxon>Planctomycetaceae</taxon>
        <taxon>Alienimonas</taxon>
    </lineage>
</organism>
<feature type="compositionally biased region" description="Low complexity" evidence="8">
    <location>
        <begin position="684"/>
        <end position="718"/>
    </location>
</feature>
<evidence type="ECO:0000313" key="10">
    <source>
        <dbReference type="Proteomes" id="UP000318741"/>
    </source>
</evidence>
<comment type="subcellular location">
    <subcellularLocation>
        <location evidence="1">Cell outer membrane</location>
    </subcellularLocation>
</comment>
<proteinExistence type="inferred from homology"/>
<keyword evidence="7" id="KW-0998">Cell outer membrane</keyword>
<keyword evidence="6" id="KW-0472">Membrane</keyword>
<dbReference type="Gene3D" id="1.20.1600.10">
    <property type="entry name" value="Outer membrane efflux proteins (OEP)"/>
    <property type="match status" value="1"/>
</dbReference>
<dbReference type="RefSeq" id="WP_145357580.1">
    <property type="nucleotide sequence ID" value="NZ_CP036265.1"/>
</dbReference>
<dbReference type="InterPro" id="IPR003423">
    <property type="entry name" value="OMP_efflux"/>
</dbReference>
<dbReference type="PANTHER" id="PTHR30026:SF23">
    <property type="entry name" value="TO APRF-PUTATIVE OUTER MEMBRANE EFFLUX PROTEIN OR SECRETED ALKALINE PHOSPHATASE-RELATED"/>
    <property type="match status" value="1"/>
</dbReference>
<name>A0A517P5R8_9PLAN</name>
<dbReference type="GO" id="GO:1990281">
    <property type="term" value="C:efflux pump complex"/>
    <property type="evidence" value="ECO:0007669"/>
    <property type="project" value="TreeGrafter"/>
</dbReference>
<evidence type="ECO:0000256" key="1">
    <source>
        <dbReference type="ARBA" id="ARBA00004442"/>
    </source>
</evidence>
<keyword evidence="10" id="KW-1185">Reference proteome</keyword>
<dbReference type="GO" id="GO:0015562">
    <property type="term" value="F:efflux transmembrane transporter activity"/>
    <property type="evidence" value="ECO:0007669"/>
    <property type="project" value="InterPro"/>
</dbReference>
<dbReference type="GO" id="GO:0009279">
    <property type="term" value="C:cell outer membrane"/>
    <property type="evidence" value="ECO:0007669"/>
    <property type="project" value="UniProtKB-SubCell"/>
</dbReference>
<feature type="region of interest" description="Disordered" evidence="8">
    <location>
        <begin position="70"/>
        <end position="92"/>
    </location>
</feature>
<protein>
    <submittedName>
        <fullName evidence="9">Outer membrane efflux protein</fullName>
    </submittedName>
</protein>
<evidence type="ECO:0000256" key="8">
    <source>
        <dbReference type="SAM" id="MobiDB-lite"/>
    </source>
</evidence>
<keyword evidence="3" id="KW-0813">Transport</keyword>
<dbReference type="AlphaFoldDB" id="A0A517P5R8"/>
<dbReference type="SUPFAM" id="SSF56954">
    <property type="entry name" value="Outer membrane efflux proteins (OEP)"/>
    <property type="match status" value="1"/>
</dbReference>
<dbReference type="EMBL" id="CP036265">
    <property type="protein sequence ID" value="QDT14714.1"/>
    <property type="molecule type" value="Genomic_DNA"/>
</dbReference>
<dbReference type="OrthoDB" id="229865at2"/>
<feature type="region of interest" description="Disordered" evidence="8">
    <location>
        <begin position="1"/>
        <end position="22"/>
    </location>
</feature>
<reference evidence="9 10" key="1">
    <citation type="submission" date="2019-02" db="EMBL/GenBank/DDBJ databases">
        <title>Deep-cultivation of Planctomycetes and their phenomic and genomic characterization uncovers novel biology.</title>
        <authorList>
            <person name="Wiegand S."/>
            <person name="Jogler M."/>
            <person name="Boedeker C."/>
            <person name="Pinto D."/>
            <person name="Vollmers J."/>
            <person name="Rivas-Marin E."/>
            <person name="Kohn T."/>
            <person name="Peeters S.H."/>
            <person name="Heuer A."/>
            <person name="Rast P."/>
            <person name="Oberbeckmann S."/>
            <person name="Bunk B."/>
            <person name="Jeske O."/>
            <person name="Meyerdierks A."/>
            <person name="Storesund J.E."/>
            <person name="Kallscheuer N."/>
            <person name="Luecker S."/>
            <person name="Lage O.M."/>
            <person name="Pohl T."/>
            <person name="Merkel B.J."/>
            <person name="Hornburger P."/>
            <person name="Mueller R.-W."/>
            <person name="Bruemmer F."/>
            <person name="Labrenz M."/>
            <person name="Spormann A.M."/>
            <person name="Op den Camp H."/>
            <person name="Overmann J."/>
            <person name="Amann R."/>
            <person name="Jetten M.S.M."/>
            <person name="Mascher T."/>
            <person name="Medema M.H."/>
            <person name="Devos D.P."/>
            <person name="Kaster A.-K."/>
            <person name="Ovreas L."/>
            <person name="Rohde M."/>
            <person name="Galperin M.Y."/>
            <person name="Jogler C."/>
        </authorList>
    </citation>
    <scope>NUCLEOTIDE SEQUENCE [LARGE SCALE GENOMIC DNA]</scope>
    <source>
        <strain evidence="9 10">CA12</strain>
    </source>
</reference>
<dbReference type="Proteomes" id="UP000318741">
    <property type="component" value="Chromosome"/>
</dbReference>
<evidence type="ECO:0000256" key="6">
    <source>
        <dbReference type="ARBA" id="ARBA00023136"/>
    </source>
</evidence>
<accession>A0A517P5R8</accession>
<evidence type="ECO:0000256" key="5">
    <source>
        <dbReference type="ARBA" id="ARBA00022692"/>
    </source>
</evidence>
<dbReference type="Pfam" id="PF02321">
    <property type="entry name" value="OEP"/>
    <property type="match status" value="1"/>
</dbReference>
<evidence type="ECO:0000256" key="4">
    <source>
        <dbReference type="ARBA" id="ARBA00022452"/>
    </source>
</evidence>
<comment type="similarity">
    <text evidence="2">Belongs to the outer membrane factor (OMF) (TC 1.B.17) family.</text>
</comment>
<keyword evidence="4" id="KW-1134">Transmembrane beta strand</keyword>
<sequence length="777" mass="83115">MPAPRPAVAARRRSGQRIGLGPPAAARRWRRALGTLCLAGLAATGGGCSAIDAVRLTGADRHVALEQVPQAPRLPDVLPNPASEHDPRTTLGFAPRTIRDADAPVEHWDVSLQEAIAFAVENSTVARDLGAAVLRNPDSVQTRFDPALQYTDARFGPEAALAEFDAQFTAGLFGQNNDRVINNQFAGGGVQQFQQDLVTSRAELSKVSATGTRFALRQLTEYDNNNAPANLFPSAYDTYAEAEARHPLLRGGGVTFNRIAGPDGEPGFYNGVVIARVNHEISQTEFETGLRDFVSDVTNAYWELVYAYRNLNAKRQARDRAVLVAEAFRDRAEGLGGSDAEKEALVREQYFRFQEEVEEALAGRPIEYTFTGAGRGGGTFRGGGGVQTAERRLRLLMGVPLNEPRALRPAEDGPAVPAEVLFDWGTIAGRALDARPELRAQRLRVRRAEMELTAAQNFLSPQLDAVARYRVRGFGDRLVSAAEGPPGPQLRGSEAFETLDSGDFQEWEAGLEFSVPLGFRRAHAAVQNAELQIARERALLREQERQVMYDLSNAVAEKDRAYQSLQTSLNRHAAAVELLDSLENRFGLARPTLEGEAPDDEAVGGVGDFGELDRLLDAQRRVTDSELAVFSAKAAYEVAIKNVFFETGELLQYHEVLLADGGAAGPSVSAPGDAFAPPAPMPAPADLLPAPAPLPALDDAADGPAPLLQTDPPTFLPEDPLPPPGGDAPVDSDAETSPSTNRPAAAAPPAEAAPLLEPAGEAVNEPAAAAPAGRASL</sequence>
<evidence type="ECO:0000313" key="9">
    <source>
        <dbReference type="EMBL" id="QDT14714.1"/>
    </source>
</evidence>
<dbReference type="PANTHER" id="PTHR30026">
    <property type="entry name" value="OUTER MEMBRANE PROTEIN TOLC"/>
    <property type="match status" value="1"/>
</dbReference>
<gene>
    <name evidence="9" type="ORF">CA12_07920</name>
</gene>
<feature type="compositionally biased region" description="Low complexity" evidence="8">
    <location>
        <begin position="743"/>
        <end position="777"/>
    </location>
</feature>